<evidence type="ECO:0000256" key="1">
    <source>
        <dbReference type="SAM" id="MobiDB-lite"/>
    </source>
</evidence>
<dbReference type="PRINTS" id="PR00499">
    <property type="entry name" value="P67PHOX"/>
</dbReference>
<dbReference type="FunFam" id="2.30.30.40:FF:000398">
    <property type="entry name" value="Hematopoietic cell-specific Lyn substrate 1"/>
    <property type="match status" value="1"/>
</dbReference>
<dbReference type="eggNOG" id="ENOG502QS6C">
    <property type="taxonomic scope" value="Eukaryota"/>
</dbReference>
<dbReference type="CDD" id="cd11959">
    <property type="entry name" value="SH3_Cortactin"/>
    <property type="match status" value="1"/>
</dbReference>
<dbReference type="PANTHER" id="PTHR10829">
    <property type="entry name" value="CORTACTIN AND DREBRIN"/>
    <property type="match status" value="1"/>
</dbReference>
<protein>
    <submittedName>
        <fullName evidence="2">SH3 domain-containing protein</fullName>
    </submittedName>
</protein>
<dbReference type="VEuPathDB" id="VectorBase:RPRC006358"/>
<evidence type="ECO:0000313" key="2">
    <source>
        <dbReference type="EnsemblMetazoa" id="RPRC006358-PA"/>
    </source>
</evidence>
<dbReference type="PROSITE" id="PS50002">
    <property type="entry name" value="SH3"/>
    <property type="match status" value="1"/>
</dbReference>
<dbReference type="Proteomes" id="UP000015103">
    <property type="component" value="Unassembled WGS sequence"/>
</dbReference>
<dbReference type="GO" id="GO:0016477">
    <property type="term" value="P:cell migration"/>
    <property type="evidence" value="ECO:0007669"/>
    <property type="project" value="TreeGrafter"/>
</dbReference>
<dbReference type="GO" id="GO:0030833">
    <property type="term" value="P:regulation of actin filament polymerization"/>
    <property type="evidence" value="ECO:0007669"/>
    <property type="project" value="TreeGrafter"/>
</dbReference>
<dbReference type="InterPro" id="IPR036028">
    <property type="entry name" value="SH3-like_dom_sf"/>
</dbReference>
<evidence type="ECO:0000313" key="3">
    <source>
        <dbReference type="Proteomes" id="UP000015103"/>
    </source>
</evidence>
<dbReference type="SMART" id="SM00326">
    <property type="entry name" value="SH3"/>
    <property type="match status" value="1"/>
</dbReference>
<dbReference type="EnsemblMetazoa" id="RPRC006358-RA">
    <property type="protein sequence ID" value="RPRC006358-PA"/>
    <property type="gene ID" value="RPRC006358"/>
</dbReference>
<reference evidence="2" key="1">
    <citation type="submission" date="2015-05" db="UniProtKB">
        <authorList>
            <consortium name="EnsemblMetazoa"/>
        </authorList>
    </citation>
    <scope>IDENTIFICATION</scope>
</reference>
<dbReference type="AlphaFoldDB" id="T1HQN8"/>
<dbReference type="STRING" id="13249.T1HQN8"/>
<dbReference type="GO" id="GO:0030864">
    <property type="term" value="C:cortical actin cytoskeleton"/>
    <property type="evidence" value="ECO:0007669"/>
    <property type="project" value="TreeGrafter"/>
</dbReference>
<dbReference type="InterPro" id="IPR001452">
    <property type="entry name" value="SH3_domain"/>
</dbReference>
<dbReference type="EMBL" id="ACPB03008558">
    <property type="status" value="NOT_ANNOTATED_CDS"/>
    <property type="molecule type" value="Genomic_DNA"/>
</dbReference>
<keyword evidence="3" id="KW-1185">Reference proteome</keyword>
<organism evidence="2 3">
    <name type="scientific">Rhodnius prolixus</name>
    <name type="common">Triatomid bug</name>
    <dbReference type="NCBI Taxonomy" id="13249"/>
    <lineage>
        <taxon>Eukaryota</taxon>
        <taxon>Metazoa</taxon>
        <taxon>Ecdysozoa</taxon>
        <taxon>Arthropoda</taxon>
        <taxon>Hexapoda</taxon>
        <taxon>Insecta</taxon>
        <taxon>Pterygota</taxon>
        <taxon>Neoptera</taxon>
        <taxon>Paraneoptera</taxon>
        <taxon>Hemiptera</taxon>
        <taxon>Heteroptera</taxon>
        <taxon>Panheteroptera</taxon>
        <taxon>Cimicomorpha</taxon>
        <taxon>Reduviidae</taxon>
        <taxon>Triatominae</taxon>
        <taxon>Rhodnius</taxon>
    </lineage>
</organism>
<proteinExistence type="predicted"/>
<feature type="region of interest" description="Disordered" evidence="1">
    <location>
        <begin position="129"/>
        <end position="167"/>
    </location>
</feature>
<dbReference type="InParanoid" id="T1HQN8"/>
<accession>T1HQN8</accession>
<dbReference type="PANTHER" id="PTHR10829:SF23">
    <property type="entry name" value="CORTACTIN, ISOFORM A"/>
    <property type="match status" value="1"/>
</dbReference>
<dbReference type="GO" id="GO:0005886">
    <property type="term" value="C:plasma membrane"/>
    <property type="evidence" value="ECO:0007669"/>
    <property type="project" value="TreeGrafter"/>
</dbReference>
<dbReference type="Gene3D" id="2.30.30.40">
    <property type="entry name" value="SH3 Domains"/>
    <property type="match status" value="1"/>
</dbReference>
<dbReference type="HOGENOM" id="CLU_1231259_0_0_1"/>
<dbReference type="GO" id="GO:0005884">
    <property type="term" value="C:actin filament"/>
    <property type="evidence" value="ECO:0007669"/>
    <property type="project" value="TreeGrafter"/>
</dbReference>
<feature type="compositionally biased region" description="Polar residues" evidence="1">
    <location>
        <begin position="40"/>
        <end position="50"/>
    </location>
</feature>
<dbReference type="GO" id="GO:0030427">
    <property type="term" value="C:site of polarized growth"/>
    <property type="evidence" value="ECO:0007669"/>
    <property type="project" value="TreeGrafter"/>
</dbReference>
<dbReference type="PRINTS" id="PR00452">
    <property type="entry name" value="SH3DOMAIN"/>
</dbReference>
<dbReference type="InterPro" id="IPR035716">
    <property type="entry name" value="Cortactin_SH3"/>
</dbReference>
<dbReference type="Pfam" id="PF00018">
    <property type="entry name" value="SH3_1"/>
    <property type="match status" value="1"/>
</dbReference>
<sequence length="225" mass="25083">MTTVSKETLKGKWDNATSITDCIGAGEPGVSNEYDKHSQETISGPSISATEQEEEDERELGILTSEEWFPFLFHEIRGIREKQLFMLQNIGALKADVIRVKELVKQNKWFIDFVINQLTISEVNSSPEENISVASGGNCPANEDNSQPKDRNPTGTVVVDDNSPEEDDTGYTAIALYDYQAAADDEISFDPDDVITNIDMIDEGWWRGCCNGQYGLFPANYVILQ</sequence>
<dbReference type="GO" id="GO:0051015">
    <property type="term" value="F:actin filament binding"/>
    <property type="evidence" value="ECO:0007669"/>
    <property type="project" value="TreeGrafter"/>
</dbReference>
<feature type="region of interest" description="Disordered" evidence="1">
    <location>
        <begin position="24"/>
        <end position="53"/>
    </location>
</feature>
<dbReference type="SUPFAM" id="SSF50044">
    <property type="entry name" value="SH3-domain"/>
    <property type="match status" value="1"/>
</dbReference>
<name>T1HQN8_RHOPR</name>